<evidence type="ECO:0000259" key="8">
    <source>
        <dbReference type="PROSITE" id="PS51379"/>
    </source>
</evidence>
<dbReference type="InterPro" id="IPR050572">
    <property type="entry name" value="Fe-S_Ferredoxin"/>
</dbReference>
<keyword evidence="1" id="KW-0813">Transport</keyword>
<dbReference type="Proteomes" id="UP001206692">
    <property type="component" value="Unassembled WGS sequence"/>
</dbReference>
<keyword evidence="10" id="KW-1185">Reference proteome</keyword>
<dbReference type="NCBIfam" id="NF038196">
    <property type="entry name" value="ferrodoxin_EFR1"/>
    <property type="match status" value="1"/>
</dbReference>
<feature type="domain" description="4Fe-4S ferredoxin-type" evidence="8">
    <location>
        <begin position="175"/>
        <end position="204"/>
    </location>
</feature>
<sequence>MIGYFSGTGNSLYAAKKLAELTGDRALSLADIMSQPEHLPHRRFGIVFPVYFGDVPEPVRDFIAEAPLDKGTYFFGIATCGGTGGRTLRTLSRLLQKRGCDLAYGLILPMIANSTVASRRHINYDMNRLDKADDILHDCADDIRRQVRDDSEVTGSLAAAVMNFGPLRSFGNYWLTPSVDTKKCVSCHICSKICPVDNIQSTPSGAVIGPHCSRCLACLHWCPHQAVTVHGKTVLPQDQYHHPDVTIRDMMVR</sequence>
<reference evidence="9 10" key="1">
    <citation type="submission" date="2022-06" db="EMBL/GenBank/DDBJ databases">
        <title>Isolation of gut microbiota from human fecal samples.</title>
        <authorList>
            <person name="Pamer E.G."/>
            <person name="Barat B."/>
            <person name="Waligurski E."/>
            <person name="Medina S."/>
            <person name="Paddock L."/>
            <person name="Mostad J."/>
        </authorList>
    </citation>
    <scope>NUCLEOTIDE SEQUENCE [LARGE SCALE GENOMIC DNA]</scope>
    <source>
        <strain evidence="9 10">DFI.1.1</strain>
    </source>
</reference>
<evidence type="ECO:0000256" key="6">
    <source>
        <dbReference type="ARBA" id="ARBA00023004"/>
    </source>
</evidence>
<dbReference type="EMBL" id="JANGEW010000011">
    <property type="protein sequence ID" value="MCQ5342763.1"/>
    <property type="molecule type" value="Genomic_DNA"/>
</dbReference>
<comment type="caution">
    <text evidence="9">The sequence shown here is derived from an EMBL/GenBank/DDBJ whole genome shotgun (WGS) entry which is preliminary data.</text>
</comment>
<dbReference type="InterPro" id="IPR017896">
    <property type="entry name" value="4Fe4S_Fe-S-bd"/>
</dbReference>
<dbReference type="SUPFAM" id="SSF54862">
    <property type="entry name" value="4Fe-4S ferredoxins"/>
    <property type="match status" value="1"/>
</dbReference>
<proteinExistence type="predicted"/>
<evidence type="ECO:0000256" key="2">
    <source>
        <dbReference type="ARBA" id="ARBA00022485"/>
    </source>
</evidence>
<protein>
    <submittedName>
        <fullName evidence="9">EFR1 family ferrodoxin</fullName>
    </submittedName>
</protein>
<name>A0ABT1SSA4_9FIRM</name>
<dbReference type="RefSeq" id="WP_062412091.1">
    <property type="nucleotide sequence ID" value="NZ_JAJCIO010000010.1"/>
</dbReference>
<evidence type="ECO:0000313" key="9">
    <source>
        <dbReference type="EMBL" id="MCQ5342763.1"/>
    </source>
</evidence>
<dbReference type="InterPro" id="IPR017900">
    <property type="entry name" value="4Fe4S_Fe_S_CS"/>
</dbReference>
<dbReference type="InterPro" id="IPR047964">
    <property type="entry name" value="EFR1-like"/>
</dbReference>
<keyword evidence="5" id="KW-0249">Electron transport</keyword>
<organism evidence="9 10">
    <name type="scientific">Megasphaera massiliensis</name>
    <dbReference type="NCBI Taxonomy" id="1232428"/>
    <lineage>
        <taxon>Bacteria</taxon>
        <taxon>Bacillati</taxon>
        <taxon>Bacillota</taxon>
        <taxon>Negativicutes</taxon>
        <taxon>Veillonellales</taxon>
        <taxon>Veillonellaceae</taxon>
        <taxon>Megasphaera</taxon>
    </lineage>
</organism>
<keyword evidence="4" id="KW-0677">Repeat</keyword>
<dbReference type="PROSITE" id="PS51379">
    <property type="entry name" value="4FE4S_FER_2"/>
    <property type="match status" value="1"/>
</dbReference>
<evidence type="ECO:0000313" key="10">
    <source>
        <dbReference type="Proteomes" id="UP001206692"/>
    </source>
</evidence>
<dbReference type="Pfam" id="PF00037">
    <property type="entry name" value="Fer4"/>
    <property type="match status" value="1"/>
</dbReference>
<accession>A0ABT1SSA4</accession>
<keyword evidence="6" id="KW-0408">Iron</keyword>
<evidence type="ECO:0000256" key="7">
    <source>
        <dbReference type="ARBA" id="ARBA00023014"/>
    </source>
</evidence>
<dbReference type="InterPro" id="IPR029039">
    <property type="entry name" value="Flavoprotein-like_sf"/>
</dbReference>
<dbReference type="Gene3D" id="3.30.70.20">
    <property type="match status" value="1"/>
</dbReference>
<keyword evidence="2" id="KW-0004">4Fe-4S</keyword>
<keyword evidence="7" id="KW-0411">Iron-sulfur</keyword>
<evidence type="ECO:0000256" key="3">
    <source>
        <dbReference type="ARBA" id="ARBA00022723"/>
    </source>
</evidence>
<dbReference type="PANTHER" id="PTHR43687">
    <property type="entry name" value="ADENYLYLSULFATE REDUCTASE, BETA SUBUNIT"/>
    <property type="match status" value="1"/>
</dbReference>
<dbReference type="PROSITE" id="PS00198">
    <property type="entry name" value="4FE4S_FER_1"/>
    <property type="match status" value="1"/>
</dbReference>
<dbReference type="SUPFAM" id="SSF52218">
    <property type="entry name" value="Flavoproteins"/>
    <property type="match status" value="1"/>
</dbReference>
<dbReference type="Gene3D" id="3.40.50.360">
    <property type="match status" value="1"/>
</dbReference>
<evidence type="ECO:0000256" key="1">
    <source>
        <dbReference type="ARBA" id="ARBA00022448"/>
    </source>
</evidence>
<dbReference type="PANTHER" id="PTHR43687:SF6">
    <property type="entry name" value="L-ASPARTATE SEMIALDEHYDE SULFURTRANSFERASE IRON-SULFUR SUBUNIT"/>
    <property type="match status" value="1"/>
</dbReference>
<keyword evidence="3" id="KW-0479">Metal-binding</keyword>
<evidence type="ECO:0000256" key="4">
    <source>
        <dbReference type="ARBA" id="ARBA00022737"/>
    </source>
</evidence>
<evidence type="ECO:0000256" key="5">
    <source>
        <dbReference type="ARBA" id="ARBA00022982"/>
    </source>
</evidence>
<gene>
    <name evidence="9" type="ORF">NE675_06910</name>
</gene>